<dbReference type="GO" id="GO:0000981">
    <property type="term" value="F:DNA-binding transcription factor activity, RNA polymerase II-specific"/>
    <property type="evidence" value="ECO:0007669"/>
    <property type="project" value="TreeGrafter"/>
</dbReference>
<feature type="region of interest" description="Disordered" evidence="7">
    <location>
        <begin position="541"/>
        <end position="603"/>
    </location>
</feature>
<keyword evidence="10" id="KW-1185">Reference proteome</keyword>
<proteinExistence type="inferred from homology"/>
<name>A0AAN9B6F6_9CAEN</name>
<dbReference type="Gene3D" id="1.10.8.10">
    <property type="entry name" value="DNA helicase RuvA subunit, C-terminal domain"/>
    <property type="match status" value="1"/>
</dbReference>
<dbReference type="SUPFAM" id="SSF46934">
    <property type="entry name" value="UBA-like"/>
    <property type="match status" value="1"/>
</dbReference>
<dbReference type="SMART" id="SM00301">
    <property type="entry name" value="DM"/>
    <property type="match status" value="1"/>
</dbReference>
<dbReference type="InterPro" id="IPR005173">
    <property type="entry name" value="DMA"/>
</dbReference>
<dbReference type="Pfam" id="PF00751">
    <property type="entry name" value="DM"/>
    <property type="match status" value="1"/>
</dbReference>
<dbReference type="Proteomes" id="UP001374579">
    <property type="component" value="Unassembled WGS sequence"/>
</dbReference>
<dbReference type="Pfam" id="PF03474">
    <property type="entry name" value="DMA"/>
    <property type="match status" value="1"/>
</dbReference>
<evidence type="ECO:0000256" key="4">
    <source>
        <dbReference type="ARBA" id="ARBA00023125"/>
    </source>
</evidence>
<comment type="similarity">
    <text evidence="1">Belongs to the DMRT family.</text>
</comment>
<reference evidence="9 10" key="1">
    <citation type="submission" date="2024-02" db="EMBL/GenBank/DDBJ databases">
        <title>Chromosome-scale genome assembly of the rough periwinkle Littorina saxatilis.</title>
        <authorList>
            <person name="De Jode A."/>
            <person name="Faria R."/>
            <person name="Formenti G."/>
            <person name="Sims Y."/>
            <person name="Smith T.P."/>
            <person name="Tracey A."/>
            <person name="Wood J.M.D."/>
            <person name="Zagrodzka Z.B."/>
            <person name="Johannesson K."/>
            <person name="Butlin R.K."/>
            <person name="Leder E.H."/>
        </authorList>
    </citation>
    <scope>NUCLEOTIDE SEQUENCE [LARGE SCALE GENOMIC DNA]</scope>
    <source>
        <strain evidence="9">Snail1</strain>
        <tissue evidence="9">Muscle</tissue>
    </source>
</reference>
<dbReference type="SUPFAM" id="SSF82927">
    <property type="entry name" value="Cysteine-rich DNA binding domain, (DM domain)"/>
    <property type="match status" value="1"/>
</dbReference>
<feature type="compositionally biased region" description="Low complexity" evidence="7">
    <location>
        <begin position="92"/>
        <end position="108"/>
    </location>
</feature>
<dbReference type="EMBL" id="JBAMIC010000011">
    <property type="protein sequence ID" value="KAK7100200.1"/>
    <property type="molecule type" value="Genomic_DNA"/>
</dbReference>
<feature type="DNA-binding region" description="DM" evidence="6">
    <location>
        <begin position="119"/>
        <end position="166"/>
    </location>
</feature>
<keyword evidence="5 6" id="KW-0539">Nucleus</keyword>
<feature type="compositionally biased region" description="Polar residues" evidence="7">
    <location>
        <begin position="33"/>
        <end position="46"/>
    </location>
</feature>
<dbReference type="AlphaFoldDB" id="A0AAN9B6F6"/>
<dbReference type="FunFam" id="4.10.1040.10:FF:000001">
    <property type="entry name" value="doublesex- and mab-3-related transcription factor 1"/>
    <property type="match status" value="1"/>
</dbReference>
<protein>
    <recommendedName>
        <fullName evidence="8">DM domain-containing protein</fullName>
    </recommendedName>
</protein>
<keyword evidence="4 6" id="KW-0238">DNA-binding</keyword>
<evidence type="ECO:0000256" key="3">
    <source>
        <dbReference type="ARBA" id="ARBA00022833"/>
    </source>
</evidence>
<dbReference type="GO" id="GO:0000978">
    <property type="term" value="F:RNA polymerase II cis-regulatory region sequence-specific DNA binding"/>
    <property type="evidence" value="ECO:0007669"/>
    <property type="project" value="TreeGrafter"/>
</dbReference>
<dbReference type="PANTHER" id="PTHR12322:SF53">
    <property type="entry name" value="DOUBLESEX-MAB RELATED 11E"/>
    <property type="match status" value="1"/>
</dbReference>
<accession>A0AAN9B6F6</accession>
<evidence type="ECO:0000259" key="8">
    <source>
        <dbReference type="PROSITE" id="PS50809"/>
    </source>
</evidence>
<feature type="compositionally biased region" description="Low complexity" evidence="7">
    <location>
        <begin position="355"/>
        <end position="405"/>
    </location>
</feature>
<comment type="subcellular location">
    <subcellularLocation>
        <location evidence="6">Nucleus</location>
    </subcellularLocation>
</comment>
<dbReference type="PROSITE" id="PS50809">
    <property type="entry name" value="DM_2"/>
    <property type="match status" value="1"/>
</dbReference>
<evidence type="ECO:0000256" key="1">
    <source>
        <dbReference type="ARBA" id="ARBA00006834"/>
    </source>
</evidence>
<dbReference type="CDD" id="cd14370">
    <property type="entry name" value="CUE_DMA"/>
    <property type="match status" value="1"/>
</dbReference>
<dbReference type="InterPro" id="IPR009060">
    <property type="entry name" value="UBA-like_sf"/>
</dbReference>
<dbReference type="PANTHER" id="PTHR12322">
    <property type="entry name" value="DOUBLESEX AND MAB-3 RELATED TRANSCRIPTION FACTOR DMRT"/>
    <property type="match status" value="1"/>
</dbReference>
<evidence type="ECO:0000313" key="9">
    <source>
        <dbReference type="EMBL" id="KAK7100200.1"/>
    </source>
</evidence>
<feature type="region of interest" description="Disordered" evidence="7">
    <location>
        <begin position="350"/>
        <end position="405"/>
    </location>
</feature>
<gene>
    <name evidence="9" type="ORF">V1264_023190</name>
</gene>
<feature type="compositionally biased region" description="Polar residues" evidence="7">
    <location>
        <begin position="1"/>
        <end position="14"/>
    </location>
</feature>
<evidence type="ECO:0000256" key="5">
    <source>
        <dbReference type="ARBA" id="ARBA00023242"/>
    </source>
</evidence>
<dbReference type="GO" id="GO:0046872">
    <property type="term" value="F:metal ion binding"/>
    <property type="evidence" value="ECO:0007669"/>
    <property type="project" value="UniProtKB-KW"/>
</dbReference>
<feature type="compositionally biased region" description="Basic and acidic residues" evidence="7">
    <location>
        <begin position="82"/>
        <end position="91"/>
    </location>
</feature>
<dbReference type="Gene3D" id="4.10.1040.10">
    <property type="entry name" value="DM DNA-binding domain"/>
    <property type="match status" value="1"/>
</dbReference>
<feature type="compositionally biased region" description="Low complexity" evidence="7">
    <location>
        <begin position="556"/>
        <end position="587"/>
    </location>
</feature>
<dbReference type="InterPro" id="IPR036407">
    <property type="entry name" value="DM_DNA-bd_sf"/>
</dbReference>
<evidence type="ECO:0000256" key="2">
    <source>
        <dbReference type="ARBA" id="ARBA00022723"/>
    </source>
</evidence>
<feature type="region of interest" description="Disordered" evidence="7">
    <location>
        <begin position="1"/>
        <end position="110"/>
    </location>
</feature>
<comment type="caution">
    <text evidence="9">The sequence shown here is derived from an EMBL/GenBank/DDBJ whole genome shotgun (WGS) entry which is preliminary data.</text>
</comment>
<feature type="compositionally biased region" description="Acidic residues" evidence="7">
    <location>
        <begin position="47"/>
        <end position="81"/>
    </location>
</feature>
<feature type="domain" description="DM" evidence="8">
    <location>
        <begin position="119"/>
        <end position="166"/>
    </location>
</feature>
<evidence type="ECO:0000256" key="6">
    <source>
        <dbReference type="PROSITE-ProRule" id="PRU00070"/>
    </source>
</evidence>
<dbReference type="GO" id="GO:0007548">
    <property type="term" value="P:sex differentiation"/>
    <property type="evidence" value="ECO:0007669"/>
    <property type="project" value="TreeGrafter"/>
</dbReference>
<evidence type="ECO:0000256" key="7">
    <source>
        <dbReference type="SAM" id="MobiDB-lite"/>
    </source>
</evidence>
<sequence>MSQTTEQTPLNNNDTTTTTAIAEGDNEMLGVNDDSQFSNSNKSTFSDDMEDDIIVDDDDDDVDDDDDEDIDVDDETVDDGEPENHASKNDAAKSGSNSKSKSSTSSSNGVKRLLRTPKCARCRNHGVVSCLKGHKRYCRWRDCQCANCLLVVERQRIMAAQVALRRHQATEMSGPLKAKVKNAANLLQQRKLLQRHLRSLQQHSLSRDILAAYRNRMHALPPPEALRTMTPYMNERMRKRRCFADKDLEMVMIERERQFEMAKSRIPPINHSQLAAFQGMACGVGGGGGGGGMPPTAASLMNKPRALLGNLSPREFLQRIFPSHNPNVLELVWQGCGGNLERAIEQLASGIKPDGSSSSSSSAPSNSASPGAASSSAGPAHNSHSSSQPMLQQQRANLQQQQQQHQMYLQAAAAAGMLGFPPGGVPVGPGVMTARPRDPRMTALQNQGAAHPSQHPSFCAFPFPFLPAVRPPGLPLVPKSCANGSVTATSPTRGFSSLLRGFQPTVKRLHPWFENSNNSSKYSQNSLDDFSTRKSAFRSLVPAGSRDDGSSNAQNSDRGSVVSDRSSVSPVPNTPPSSHSRASSSSDELSDSERMVAPPPVQTAVPIAKTRLKFSVESIIGHA</sequence>
<dbReference type="GO" id="GO:0005634">
    <property type="term" value="C:nucleus"/>
    <property type="evidence" value="ECO:0007669"/>
    <property type="project" value="UniProtKB-SubCell"/>
</dbReference>
<evidence type="ECO:0000313" key="10">
    <source>
        <dbReference type="Proteomes" id="UP001374579"/>
    </source>
</evidence>
<dbReference type="InterPro" id="IPR001275">
    <property type="entry name" value="DM_DNA-bd"/>
</dbReference>
<keyword evidence="3 6" id="KW-0862">Zinc</keyword>
<dbReference type="PROSITE" id="PS40000">
    <property type="entry name" value="DM_1"/>
    <property type="match status" value="1"/>
</dbReference>
<organism evidence="9 10">
    <name type="scientific">Littorina saxatilis</name>
    <dbReference type="NCBI Taxonomy" id="31220"/>
    <lineage>
        <taxon>Eukaryota</taxon>
        <taxon>Metazoa</taxon>
        <taxon>Spiralia</taxon>
        <taxon>Lophotrochozoa</taxon>
        <taxon>Mollusca</taxon>
        <taxon>Gastropoda</taxon>
        <taxon>Caenogastropoda</taxon>
        <taxon>Littorinimorpha</taxon>
        <taxon>Littorinoidea</taxon>
        <taxon>Littorinidae</taxon>
        <taxon>Littorina</taxon>
    </lineage>
</organism>
<keyword evidence="2 6" id="KW-0479">Metal-binding</keyword>
<dbReference type="InterPro" id="IPR026607">
    <property type="entry name" value="DMRT"/>
</dbReference>